<protein>
    <recommendedName>
        <fullName evidence="2">Alpha-D-phosphohexomutase alpha/beta/alpha domain-containing protein</fullName>
    </recommendedName>
</protein>
<organism evidence="3 4">
    <name type="scientific">Saguinus oedipus</name>
    <name type="common">Cotton-top tamarin</name>
    <name type="synonym">Oedipomidas oedipus</name>
    <dbReference type="NCBI Taxonomy" id="9490"/>
    <lineage>
        <taxon>Eukaryota</taxon>
        <taxon>Metazoa</taxon>
        <taxon>Chordata</taxon>
        <taxon>Craniata</taxon>
        <taxon>Vertebrata</taxon>
        <taxon>Euteleostomi</taxon>
        <taxon>Mammalia</taxon>
        <taxon>Eutheria</taxon>
        <taxon>Euarchontoglires</taxon>
        <taxon>Primates</taxon>
        <taxon>Haplorrhini</taxon>
        <taxon>Platyrrhini</taxon>
        <taxon>Cebidae</taxon>
        <taxon>Callitrichinae</taxon>
        <taxon>Saguinus</taxon>
    </lineage>
</organism>
<accession>A0ABQ9WDK6</accession>
<name>A0ABQ9WDK6_SAGOE</name>
<evidence type="ECO:0000259" key="2">
    <source>
        <dbReference type="Pfam" id="PF02878"/>
    </source>
</evidence>
<evidence type="ECO:0000313" key="3">
    <source>
        <dbReference type="EMBL" id="KAK2119732.1"/>
    </source>
</evidence>
<proteinExistence type="inferred from homology"/>
<dbReference type="InterPro" id="IPR045244">
    <property type="entry name" value="PGM"/>
</dbReference>
<feature type="domain" description="Alpha-D-phosphohexomutase alpha/beta/alpha" evidence="2">
    <location>
        <begin position="120"/>
        <end position="170"/>
    </location>
</feature>
<evidence type="ECO:0000313" key="4">
    <source>
        <dbReference type="Proteomes" id="UP001266305"/>
    </source>
</evidence>
<dbReference type="PANTHER" id="PTHR22573:SF27">
    <property type="entry name" value="PHOSPHOGLUCOMUTASE-LIKE PROTEIN 5"/>
    <property type="match status" value="1"/>
</dbReference>
<dbReference type="SUPFAM" id="SSF53738">
    <property type="entry name" value="Phosphoglucomutase, first 3 domains"/>
    <property type="match status" value="1"/>
</dbReference>
<dbReference type="PROSITE" id="PS00710">
    <property type="entry name" value="PGM_PMM"/>
    <property type="match status" value="1"/>
</dbReference>
<reference evidence="3 4" key="1">
    <citation type="submission" date="2023-05" db="EMBL/GenBank/DDBJ databases">
        <title>B98-5 Cell Line De Novo Hybrid Assembly: An Optical Mapping Approach.</title>
        <authorList>
            <person name="Kananen K."/>
            <person name="Auerbach J.A."/>
            <person name="Kautto E."/>
            <person name="Blachly J.S."/>
        </authorList>
    </citation>
    <scope>NUCLEOTIDE SEQUENCE [LARGE SCALE GENOMIC DNA]</scope>
    <source>
        <strain evidence="3">B95-8</strain>
        <tissue evidence="3">Cell line</tissue>
    </source>
</reference>
<dbReference type="PANTHER" id="PTHR22573">
    <property type="entry name" value="PHOSPHOHEXOMUTASE FAMILY MEMBER"/>
    <property type="match status" value="1"/>
</dbReference>
<dbReference type="Pfam" id="PF02878">
    <property type="entry name" value="PGM_PMM_I"/>
    <property type="match status" value="1"/>
</dbReference>
<evidence type="ECO:0000256" key="1">
    <source>
        <dbReference type="ARBA" id="ARBA00010231"/>
    </source>
</evidence>
<dbReference type="InterPro" id="IPR016055">
    <property type="entry name" value="A-D-PHexomutase_a/b/a-I/II/III"/>
</dbReference>
<sequence>MGTIEEDAGQDKDADMYLSLTTMNFSSFLVNKHLCVYGLRQHFVDGHRGGHVVLENTSSVKHQKDRHGEILNNGIVVNDNCTLLSTTSSFPQAFTSLGWQSNSFLICTTLIGRLIIEQNGILLTPAFSCIIRKIKAAGGIILTPSHCPGGPGGEFGVKSDVANGVEIVDPVDIYLNLLRTVFDFHAIKSLLTGPSQLKIRVDAMHGAIGYDYFINVHCLVLPLQSLICSFDSSHY</sequence>
<dbReference type="InterPro" id="IPR016066">
    <property type="entry name" value="A-D-PHexomutase_CS"/>
</dbReference>
<dbReference type="InterPro" id="IPR005844">
    <property type="entry name" value="A-D-PHexomutase_a/b/a-I"/>
</dbReference>
<keyword evidence="4" id="KW-1185">Reference proteome</keyword>
<dbReference type="Proteomes" id="UP001266305">
    <property type="component" value="Unassembled WGS sequence"/>
</dbReference>
<gene>
    <name evidence="3" type="ORF">P7K49_001118</name>
</gene>
<comment type="similarity">
    <text evidence="1">Belongs to the phosphohexose mutase family.</text>
</comment>
<comment type="caution">
    <text evidence="3">The sequence shown here is derived from an EMBL/GenBank/DDBJ whole genome shotgun (WGS) entry which is preliminary data.</text>
</comment>
<dbReference type="EMBL" id="JASSZA010000001">
    <property type="protein sequence ID" value="KAK2119732.1"/>
    <property type="molecule type" value="Genomic_DNA"/>
</dbReference>
<dbReference type="Gene3D" id="3.40.120.10">
    <property type="entry name" value="Alpha-D-Glucose-1,6-Bisphosphate, subunit A, domain 3"/>
    <property type="match status" value="1"/>
</dbReference>